<comment type="caution">
    <text evidence="6">The sequence shown here is derived from an EMBL/GenBank/DDBJ whole genome shotgun (WGS) entry which is preliminary data.</text>
</comment>
<dbReference type="PRINTS" id="PR00455">
    <property type="entry name" value="HTHTETR"/>
</dbReference>
<dbReference type="PROSITE" id="PS50977">
    <property type="entry name" value="HTH_TETR_2"/>
    <property type="match status" value="1"/>
</dbReference>
<dbReference type="SUPFAM" id="SSF46689">
    <property type="entry name" value="Homeodomain-like"/>
    <property type="match status" value="1"/>
</dbReference>
<dbReference type="InterPro" id="IPR009057">
    <property type="entry name" value="Homeodomain-like_sf"/>
</dbReference>
<feature type="domain" description="HTH tetR-type" evidence="5">
    <location>
        <begin position="5"/>
        <end position="65"/>
    </location>
</feature>
<dbReference type="InterPro" id="IPR039536">
    <property type="entry name" value="TetR_C_Proteobacteria"/>
</dbReference>
<dbReference type="InterPro" id="IPR050109">
    <property type="entry name" value="HTH-type_TetR-like_transc_reg"/>
</dbReference>
<accession>A0A919BRF5</accession>
<evidence type="ECO:0000256" key="3">
    <source>
        <dbReference type="ARBA" id="ARBA00023163"/>
    </source>
</evidence>
<dbReference type="EMBL" id="BNCK01000015">
    <property type="protein sequence ID" value="GHG07419.1"/>
    <property type="molecule type" value="Genomic_DNA"/>
</dbReference>
<dbReference type="InterPro" id="IPR001647">
    <property type="entry name" value="HTH_TetR"/>
</dbReference>
<evidence type="ECO:0000259" key="5">
    <source>
        <dbReference type="PROSITE" id="PS50977"/>
    </source>
</evidence>
<dbReference type="AlphaFoldDB" id="A0A919BRF5"/>
<dbReference type="Pfam" id="PF00440">
    <property type="entry name" value="TetR_N"/>
    <property type="match status" value="1"/>
</dbReference>
<keyword evidence="7" id="KW-1185">Reference proteome</keyword>
<keyword evidence="3" id="KW-0804">Transcription</keyword>
<organism evidence="6 7">
    <name type="scientific">Thalassotalea marina</name>
    <dbReference type="NCBI Taxonomy" id="1673741"/>
    <lineage>
        <taxon>Bacteria</taxon>
        <taxon>Pseudomonadati</taxon>
        <taxon>Pseudomonadota</taxon>
        <taxon>Gammaproteobacteria</taxon>
        <taxon>Alteromonadales</taxon>
        <taxon>Colwelliaceae</taxon>
        <taxon>Thalassotalea</taxon>
    </lineage>
</organism>
<dbReference type="Gene3D" id="1.10.10.60">
    <property type="entry name" value="Homeodomain-like"/>
    <property type="match status" value="1"/>
</dbReference>
<reference evidence="6" key="1">
    <citation type="journal article" date="2014" name="Int. J. Syst. Evol. Microbiol.">
        <title>Complete genome sequence of Corynebacterium casei LMG S-19264T (=DSM 44701T), isolated from a smear-ripened cheese.</title>
        <authorList>
            <consortium name="US DOE Joint Genome Institute (JGI-PGF)"/>
            <person name="Walter F."/>
            <person name="Albersmeier A."/>
            <person name="Kalinowski J."/>
            <person name="Ruckert C."/>
        </authorList>
    </citation>
    <scope>NUCLEOTIDE SEQUENCE</scope>
    <source>
        <strain evidence="6">KCTC 42731</strain>
    </source>
</reference>
<dbReference type="Proteomes" id="UP000623842">
    <property type="component" value="Unassembled WGS sequence"/>
</dbReference>
<evidence type="ECO:0000256" key="1">
    <source>
        <dbReference type="ARBA" id="ARBA00023015"/>
    </source>
</evidence>
<feature type="DNA-binding region" description="H-T-H motif" evidence="4">
    <location>
        <begin position="28"/>
        <end position="47"/>
    </location>
</feature>
<evidence type="ECO:0000256" key="2">
    <source>
        <dbReference type="ARBA" id="ARBA00023125"/>
    </source>
</evidence>
<evidence type="ECO:0000256" key="4">
    <source>
        <dbReference type="PROSITE-ProRule" id="PRU00335"/>
    </source>
</evidence>
<proteinExistence type="predicted"/>
<protein>
    <submittedName>
        <fullName evidence="6">TetR family transcriptional regulator</fullName>
    </submittedName>
</protein>
<dbReference type="PROSITE" id="PS01081">
    <property type="entry name" value="HTH_TETR_1"/>
    <property type="match status" value="1"/>
</dbReference>
<dbReference type="RefSeq" id="WP_189774726.1">
    <property type="nucleotide sequence ID" value="NZ_BNCK01000015.1"/>
</dbReference>
<name>A0A919BRF5_9GAMM</name>
<gene>
    <name evidence="6" type="ORF">GCM10017161_41330</name>
</gene>
<evidence type="ECO:0000313" key="7">
    <source>
        <dbReference type="Proteomes" id="UP000623842"/>
    </source>
</evidence>
<dbReference type="InterPro" id="IPR023772">
    <property type="entry name" value="DNA-bd_HTH_TetR-type_CS"/>
</dbReference>
<dbReference type="Pfam" id="PF14246">
    <property type="entry name" value="TetR_C_7"/>
    <property type="match status" value="1"/>
</dbReference>
<sequence length="198" mass="22857">MKLSERKRIAIVDAAEQLFCQEGVEATSMVEIALKAEVSKRTLYNHFPNKDDVFYAVLANKQAQLTDVEHFVFDKNVSIEQQLTLIATNEVKLLRSEPFLRIAKMALMQLLKQPELAQQMSAAKVGCMTFLEQFLQDAVNNDILEITDVAFAAKQFIYQLKGFVFYPHLFNFDKLNEQQEQNLIQQTVKMFVANYKKH</sequence>
<dbReference type="Gene3D" id="1.10.357.10">
    <property type="entry name" value="Tetracycline Repressor, domain 2"/>
    <property type="match status" value="1"/>
</dbReference>
<dbReference type="FunFam" id="1.10.10.60:FF:000141">
    <property type="entry name" value="TetR family transcriptional regulator"/>
    <property type="match status" value="1"/>
</dbReference>
<dbReference type="GO" id="GO:0003700">
    <property type="term" value="F:DNA-binding transcription factor activity"/>
    <property type="evidence" value="ECO:0007669"/>
    <property type="project" value="TreeGrafter"/>
</dbReference>
<dbReference type="PANTHER" id="PTHR30055">
    <property type="entry name" value="HTH-TYPE TRANSCRIPTIONAL REGULATOR RUTR"/>
    <property type="match status" value="1"/>
</dbReference>
<evidence type="ECO:0000313" key="6">
    <source>
        <dbReference type="EMBL" id="GHG07419.1"/>
    </source>
</evidence>
<dbReference type="PANTHER" id="PTHR30055:SF224">
    <property type="entry name" value="TRANSCRIPTIONAL REGULATOR TETR FAMILY"/>
    <property type="match status" value="1"/>
</dbReference>
<dbReference type="GO" id="GO:0000976">
    <property type="term" value="F:transcription cis-regulatory region binding"/>
    <property type="evidence" value="ECO:0007669"/>
    <property type="project" value="TreeGrafter"/>
</dbReference>
<keyword evidence="2 4" id="KW-0238">DNA-binding</keyword>
<keyword evidence="1" id="KW-0805">Transcription regulation</keyword>
<reference evidence="6" key="2">
    <citation type="submission" date="2020-09" db="EMBL/GenBank/DDBJ databases">
        <authorList>
            <person name="Sun Q."/>
            <person name="Kim S."/>
        </authorList>
    </citation>
    <scope>NUCLEOTIDE SEQUENCE</scope>
    <source>
        <strain evidence="6">KCTC 42731</strain>
    </source>
</reference>